<sequence>MALCLALPDVGRAAAVYPIDRASMLAGALFDFKVEFDAGVPESDISLTVNGADYTRVLKGKARYIADEEGKGSAIIMRGVSLPAGDYTVTAKAGDEEKTVTWKVSATGERKAKNVILLVADGLSVGHRTAARLLSAGMTEGKFNGRLAMDTMPHMAFVGTGSVDAITADSANTMSAYTTGHKSSINALGVYADRTADPFDDPKQETLAEILRRKTGMAIGIVSDAELEDATPAANVAHTRRRDEKAAIVAMLHDVSPDVLLGGGAAYFLPRSVPGSKRKDDVNWLETFRADGYTVVTSNTELQAVPADTRKLLGLFHPGNMDGVLDRRFLKKGTVDKFPDQPDLTDMAATALNILSGNPEGFFLVVEAGLVDKYSHPLDWERAIYDTIMFDKVVGLARDFCAKNPDTLLIVTGDHTHSISVAGTVDDRLPGTDMREKVGVYAKAGYPLYEDKDGDGYPDDVNVPKRLAVFFGAVPDHYETFAPKLDGPFVPAVKDEKGDYVANQAYKDTPGVLFRPGVLPRDESQGVHTVDDLVATAQGPNAEKIAGYLENSDLFLIMADALGLGR</sequence>
<comment type="caution">
    <text evidence="4">The sequence shown here is derived from an EMBL/GenBank/DDBJ whole genome shotgun (WGS) entry which is preliminary data.</text>
</comment>
<feature type="binding site" evidence="2">
    <location>
        <position position="376"/>
    </location>
    <ligand>
        <name>Zn(2+)</name>
        <dbReference type="ChEBI" id="CHEBI:29105"/>
        <label>2</label>
    </ligand>
</feature>
<dbReference type="CDD" id="cd16012">
    <property type="entry name" value="ALP"/>
    <property type="match status" value="1"/>
</dbReference>
<comment type="cofactor">
    <cofactor evidence="2">
        <name>Zn(2+)</name>
        <dbReference type="ChEBI" id="CHEBI:29105"/>
    </cofactor>
    <text evidence="2">Binds 2 Zn(2+) ions.</text>
</comment>
<gene>
    <name evidence="4" type="ORF">H9962_00090</name>
</gene>
<evidence type="ECO:0000256" key="3">
    <source>
        <dbReference type="RuleBase" id="RU003946"/>
    </source>
</evidence>
<dbReference type="InterPro" id="IPR001952">
    <property type="entry name" value="Alkaline_phosphatase"/>
</dbReference>
<feature type="active site" description="Phosphoserine intermediate" evidence="1">
    <location>
        <position position="170"/>
    </location>
</feature>
<dbReference type="Gene3D" id="3.40.720.10">
    <property type="entry name" value="Alkaline Phosphatase, subunit A"/>
    <property type="match status" value="1"/>
</dbReference>
<keyword evidence="2" id="KW-0862">Zinc</keyword>
<feature type="binding site" evidence="2">
    <location>
        <position position="367"/>
    </location>
    <ligand>
        <name>Mg(2+)</name>
        <dbReference type="ChEBI" id="CHEBI:18420"/>
    </ligand>
</feature>
<feature type="binding site" evidence="2">
    <location>
        <position position="415"/>
    </location>
    <ligand>
        <name>Zn(2+)</name>
        <dbReference type="ChEBI" id="CHEBI:29105"/>
        <label>2</label>
    </ligand>
</feature>
<dbReference type="AlphaFoldDB" id="A0A9D2HBX4"/>
<feature type="binding site" evidence="2">
    <location>
        <position position="121"/>
    </location>
    <ligand>
        <name>Mg(2+)</name>
        <dbReference type="ChEBI" id="CHEBI:18420"/>
    </ligand>
</feature>
<feature type="binding site" evidence="2">
    <location>
        <position position="528"/>
    </location>
    <ligand>
        <name>Zn(2+)</name>
        <dbReference type="ChEBI" id="CHEBI:29105"/>
        <label>2</label>
    </ligand>
</feature>
<dbReference type="GO" id="GO:0004035">
    <property type="term" value="F:alkaline phosphatase activity"/>
    <property type="evidence" value="ECO:0007669"/>
    <property type="project" value="TreeGrafter"/>
</dbReference>
<evidence type="ECO:0000313" key="5">
    <source>
        <dbReference type="Proteomes" id="UP000824225"/>
    </source>
</evidence>
<feature type="binding site" evidence="2">
    <location>
        <position position="231"/>
    </location>
    <ligand>
        <name>Mg(2+)</name>
        <dbReference type="ChEBI" id="CHEBI:18420"/>
    </ligand>
</feature>
<dbReference type="Pfam" id="PF00245">
    <property type="entry name" value="Alk_phosphatase"/>
    <property type="match status" value="1"/>
</dbReference>
<dbReference type="PANTHER" id="PTHR11596">
    <property type="entry name" value="ALKALINE PHOSPHATASE"/>
    <property type="match status" value="1"/>
</dbReference>
<dbReference type="GO" id="GO:0046872">
    <property type="term" value="F:metal ion binding"/>
    <property type="evidence" value="ECO:0007669"/>
    <property type="project" value="UniProtKB-KW"/>
</dbReference>
<organism evidence="4 5">
    <name type="scientific">Candidatus Mailhella merdigallinarum</name>
    <dbReference type="NCBI Taxonomy" id="2838658"/>
    <lineage>
        <taxon>Bacteria</taxon>
        <taxon>Pseudomonadati</taxon>
        <taxon>Thermodesulfobacteriota</taxon>
        <taxon>Desulfovibrionia</taxon>
        <taxon>Desulfovibrionales</taxon>
        <taxon>Desulfovibrionaceae</taxon>
        <taxon>Mailhella</taxon>
    </lineage>
</organism>
<evidence type="ECO:0000256" key="1">
    <source>
        <dbReference type="PIRSR" id="PIRSR601952-1"/>
    </source>
</evidence>
<evidence type="ECO:0000313" key="4">
    <source>
        <dbReference type="EMBL" id="HJA07579.1"/>
    </source>
</evidence>
<dbReference type="Proteomes" id="UP000824225">
    <property type="component" value="Unassembled WGS sequence"/>
</dbReference>
<reference evidence="4" key="1">
    <citation type="journal article" date="2021" name="PeerJ">
        <title>Extensive microbial diversity within the chicken gut microbiome revealed by metagenomics and culture.</title>
        <authorList>
            <person name="Gilroy R."/>
            <person name="Ravi A."/>
            <person name="Getino M."/>
            <person name="Pursley I."/>
            <person name="Horton D.L."/>
            <person name="Alikhan N.F."/>
            <person name="Baker D."/>
            <person name="Gharbi K."/>
            <person name="Hall N."/>
            <person name="Watson M."/>
            <person name="Adriaenssens E.M."/>
            <person name="Foster-Nyarko E."/>
            <person name="Jarju S."/>
            <person name="Secka A."/>
            <person name="Antonio M."/>
            <person name="Oren A."/>
            <person name="Chaudhuri R.R."/>
            <person name="La Ragione R."/>
            <person name="Hildebrand F."/>
            <person name="Pallen M.J."/>
        </authorList>
    </citation>
    <scope>NUCLEOTIDE SEQUENCE</scope>
    <source>
        <strain evidence="4">CHK186-16707</strain>
    </source>
</reference>
<comment type="similarity">
    <text evidence="3">Belongs to the alkaline phosphatase family.</text>
</comment>
<feature type="binding site" evidence="2">
    <location>
        <position position="229"/>
    </location>
    <ligand>
        <name>Mg(2+)</name>
        <dbReference type="ChEBI" id="CHEBI:18420"/>
    </ligand>
</feature>
<evidence type="ECO:0000256" key="2">
    <source>
        <dbReference type="PIRSR" id="PIRSR601952-2"/>
    </source>
</evidence>
<accession>A0A9D2HBX4</accession>
<protein>
    <submittedName>
        <fullName evidence="4">Alkaline phosphatase</fullName>
    </submittedName>
</protein>
<dbReference type="EMBL" id="DXAN01000001">
    <property type="protein sequence ID" value="HJA07579.1"/>
    <property type="molecule type" value="Genomic_DNA"/>
</dbReference>
<feature type="binding site" evidence="2">
    <location>
        <position position="121"/>
    </location>
    <ligand>
        <name>Zn(2+)</name>
        <dbReference type="ChEBI" id="CHEBI:29105"/>
        <label>2</label>
    </ligand>
</feature>
<dbReference type="InterPro" id="IPR017850">
    <property type="entry name" value="Alkaline_phosphatase_core_sf"/>
</dbReference>
<feature type="binding site" evidence="2">
    <location>
        <position position="372"/>
    </location>
    <ligand>
        <name>Zn(2+)</name>
        <dbReference type="ChEBI" id="CHEBI:29105"/>
        <label>2</label>
    </ligand>
</feature>
<feature type="binding site" evidence="2">
    <location>
        <position position="414"/>
    </location>
    <ligand>
        <name>Zn(2+)</name>
        <dbReference type="ChEBI" id="CHEBI:29105"/>
        <label>2</label>
    </ligand>
</feature>
<keyword evidence="2" id="KW-0460">Magnesium</keyword>
<proteinExistence type="inferred from homology"/>
<dbReference type="PANTHER" id="PTHR11596:SF72">
    <property type="entry name" value="ALKALINE PHOSPHATASE"/>
    <property type="match status" value="1"/>
</dbReference>
<dbReference type="PRINTS" id="PR00113">
    <property type="entry name" value="ALKPHPHTASE"/>
</dbReference>
<dbReference type="SUPFAM" id="SSF53649">
    <property type="entry name" value="Alkaline phosphatase-like"/>
    <property type="match status" value="1"/>
</dbReference>
<keyword evidence="2" id="KW-0479">Metal-binding</keyword>
<name>A0A9D2HBX4_9BACT</name>
<reference evidence="4" key="2">
    <citation type="submission" date="2021-04" db="EMBL/GenBank/DDBJ databases">
        <authorList>
            <person name="Gilroy R."/>
        </authorList>
    </citation>
    <scope>NUCLEOTIDE SEQUENCE</scope>
    <source>
        <strain evidence="4">CHK186-16707</strain>
    </source>
</reference>
<comment type="cofactor">
    <cofactor evidence="2">
        <name>Mg(2+)</name>
        <dbReference type="ChEBI" id="CHEBI:18420"/>
    </cofactor>
    <text evidence="2">Binds 1 Mg(2+) ion.</text>
</comment>
<dbReference type="SMART" id="SM00098">
    <property type="entry name" value="alkPPc"/>
    <property type="match status" value="1"/>
</dbReference>